<organism evidence="2 3">
    <name type="scientific">Holothuria leucospilota</name>
    <name type="common">Black long sea cucumber</name>
    <name type="synonym">Mertensiothuria leucospilota</name>
    <dbReference type="NCBI Taxonomy" id="206669"/>
    <lineage>
        <taxon>Eukaryota</taxon>
        <taxon>Metazoa</taxon>
        <taxon>Echinodermata</taxon>
        <taxon>Eleutherozoa</taxon>
        <taxon>Echinozoa</taxon>
        <taxon>Holothuroidea</taxon>
        <taxon>Aspidochirotacea</taxon>
        <taxon>Aspidochirotida</taxon>
        <taxon>Holothuriidae</taxon>
        <taxon>Holothuria</taxon>
    </lineage>
</organism>
<keyword evidence="3" id="KW-1185">Reference proteome</keyword>
<protein>
    <recommendedName>
        <fullName evidence="4">Transmembrane protein</fullName>
    </recommendedName>
</protein>
<dbReference type="Proteomes" id="UP001152320">
    <property type="component" value="Chromosome 19"/>
</dbReference>
<dbReference type="EMBL" id="JAIZAY010000019">
    <property type="protein sequence ID" value="KAJ8023827.1"/>
    <property type="molecule type" value="Genomic_DNA"/>
</dbReference>
<feature type="transmembrane region" description="Helical" evidence="1">
    <location>
        <begin position="148"/>
        <end position="171"/>
    </location>
</feature>
<evidence type="ECO:0000313" key="3">
    <source>
        <dbReference type="Proteomes" id="UP001152320"/>
    </source>
</evidence>
<proteinExistence type="predicted"/>
<accession>A0A9Q0YJV1</accession>
<sequence length="257" mass="28624">MPTSLTESQTLRPNRKRSTEDEIETFRTDILSFTTTCHIIFGFLFFLLGLTFGAIEVSSGNVYGWILIVFMGGFGMYEIVFTLVYMFRHQDKVSRSNLKAAATNLVISFLFAGLQAVYAVALKVSPTSPPCGPSQLCLFFKILDNTDYMFVIIPGVLSGFLSAIVCIKICISIHCNNPKPRTFQHVEYFANESESAEEMDLLPPYPGRENLHISNELGAAEVTDFPPPYPWRQSLHFTNVPGTTAETDLPPPYPGGK</sequence>
<evidence type="ECO:0000256" key="1">
    <source>
        <dbReference type="SAM" id="Phobius"/>
    </source>
</evidence>
<keyword evidence="1" id="KW-0812">Transmembrane</keyword>
<feature type="transmembrane region" description="Helical" evidence="1">
    <location>
        <begin position="30"/>
        <end position="50"/>
    </location>
</feature>
<evidence type="ECO:0008006" key="4">
    <source>
        <dbReference type="Google" id="ProtNLM"/>
    </source>
</evidence>
<evidence type="ECO:0000313" key="2">
    <source>
        <dbReference type="EMBL" id="KAJ8023827.1"/>
    </source>
</evidence>
<gene>
    <name evidence="2" type="ORF">HOLleu_36375</name>
</gene>
<feature type="transmembrane region" description="Helical" evidence="1">
    <location>
        <begin position="98"/>
        <end position="120"/>
    </location>
</feature>
<comment type="caution">
    <text evidence="2">The sequence shown here is derived from an EMBL/GenBank/DDBJ whole genome shotgun (WGS) entry which is preliminary data.</text>
</comment>
<name>A0A9Q0YJV1_HOLLE</name>
<dbReference type="AlphaFoldDB" id="A0A9Q0YJV1"/>
<keyword evidence="1" id="KW-1133">Transmembrane helix</keyword>
<reference evidence="2" key="1">
    <citation type="submission" date="2021-10" db="EMBL/GenBank/DDBJ databases">
        <title>Tropical sea cucumber genome reveals ecological adaptation and Cuvierian tubules defense mechanism.</title>
        <authorList>
            <person name="Chen T."/>
        </authorList>
    </citation>
    <scope>NUCLEOTIDE SEQUENCE</scope>
    <source>
        <strain evidence="2">Nanhai2018</strain>
        <tissue evidence="2">Muscle</tissue>
    </source>
</reference>
<keyword evidence="1" id="KW-0472">Membrane</keyword>
<feature type="transmembrane region" description="Helical" evidence="1">
    <location>
        <begin position="62"/>
        <end position="86"/>
    </location>
</feature>